<name>G7JYV1_MEDTR</name>
<dbReference type="EMBL" id="CM001221">
    <property type="protein sequence ID" value="AES95248.1"/>
    <property type="molecule type" value="Genomic_DNA"/>
</dbReference>
<dbReference type="AlphaFoldDB" id="G7JYV1"/>
<reference evidence="2" key="3">
    <citation type="submission" date="2015-04" db="UniProtKB">
        <authorList>
            <consortium name="EnsemblPlants"/>
        </authorList>
    </citation>
    <scope>IDENTIFICATION</scope>
    <source>
        <strain evidence="2">cv. Jemalong A17</strain>
    </source>
</reference>
<reference evidence="1 3" key="1">
    <citation type="journal article" date="2011" name="Nature">
        <title>The Medicago genome provides insight into the evolution of rhizobial symbioses.</title>
        <authorList>
            <person name="Young N.D."/>
            <person name="Debelle F."/>
            <person name="Oldroyd G.E."/>
            <person name="Geurts R."/>
            <person name="Cannon S.B."/>
            <person name="Udvardi M.K."/>
            <person name="Benedito V.A."/>
            <person name="Mayer K.F."/>
            <person name="Gouzy J."/>
            <person name="Schoof H."/>
            <person name="Van de Peer Y."/>
            <person name="Proost S."/>
            <person name="Cook D.R."/>
            <person name="Meyers B.C."/>
            <person name="Spannagl M."/>
            <person name="Cheung F."/>
            <person name="De Mita S."/>
            <person name="Krishnakumar V."/>
            <person name="Gundlach H."/>
            <person name="Zhou S."/>
            <person name="Mudge J."/>
            <person name="Bharti A.K."/>
            <person name="Murray J.D."/>
            <person name="Naoumkina M.A."/>
            <person name="Rosen B."/>
            <person name="Silverstein K.A."/>
            <person name="Tang H."/>
            <person name="Rombauts S."/>
            <person name="Zhao P.X."/>
            <person name="Zhou P."/>
            <person name="Barbe V."/>
            <person name="Bardou P."/>
            <person name="Bechner M."/>
            <person name="Bellec A."/>
            <person name="Berger A."/>
            <person name="Berges H."/>
            <person name="Bidwell S."/>
            <person name="Bisseling T."/>
            <person name="Choisne N."/>
            <person name="Couloux A."/>
            <person name="Denny R."/>
            <person name="Deshpande S."/>
            <person name="Dai X."/>
            <person name="Doyle J.J."/>
            <person name="Dudez A.M."/>
            <person name="Farmer A.D."/>
            <person name="Fouteau S."/>
            <person name="Franken C."/>
            <person name="Gibelin C."/>
            <person name="Gish J."/>
            <person name="Goldstein S."/>
            <person name="Gonzalez A.J."/>
            <person name="Green P.J."/>
            <person name="Hallab A."/>
            <person name="Hartog M."/>
            <person name="Hua A."/>
            <person name="Humphray S.J."/>
            <person name="Jeong D.H."/>
            <person name="Jing Y."/>
            <person name="Jocker A."/>
            <person name="Kenton S.M."/>
            <person name="Kim D.J."/>
            <person name="Klee K."/>
            <person name="Lai H."/>
            <person name="Lang C."/>
            <person name="Lin S."/>
            <person name="Macmil S.L."/>
            <person name="Magdelenat G."/>
            <person name="Matthews L."/>
            <person name="McCorrison J."/>
            <person name="Monaghan E.L."/>
            <person name="Mun J.H."/>
            <person name="Najar F.Z."/>
            <person name="Nicholson C."/>
            <person name="Noirot C."/>
            <person name="O'Bleness M."/>
            <person name="Paule C.R."/>
            <person name="Poulain J."/>
            <person name="Prion F."/>
            <person name="Qin B."/>
            <person name="Qu C."/>
            <person name="Retzel E.F."/>
            <person name="Riddle C."/>
            <person name="Sallet E."/>
            <person name="Samain S."/>
            <person name="Samson N."/>
            <person name="Sanders I."/>
            <person name="Saurat O."/>
            <person name="Scarpelli C."/>
            <person name="Schiex T."/>
            <person name="Segurens B."/>
            <person name="Severin A.J."/>
            <person name="Sherrier D.J."/>
            <person name="Shi R."/>
            <person name="Sims S."/>
            <person name="Singer S.R."/>
            <person name="Sinharoy S."/>
            <person name="Sterck L."/>
            <person name="Viollet A."/>
            <person name="Wang B.B."/>
            <person name="Wang K."/>
            <person name="Wang M."/>
            <person name="Wang X."/>
            <person name="Warfsmann J."/>
            <person name="Weissenbach J."/>
            <person name="White D.D."/>
            <person name="White J.D."/>
            <person name="Wiley G.B."/>
            <person name="Wincker P."/>
            <person name="Xing Y."/>
            <person name="Yang L."/>
            <person name="Yao Z."/>
            <person name="Ying F."/>
            <person name="Zhai J."/>
            <person name="Zhou L."/>
            <person name="Zuber A."/>
            <person name="Denarie J."/>
            <person name="Dixon R.A."/>
            <person name="May G.D."/>
            <person name="Schwartz D.C."/>
            <person name="Rogers J."/>
            <person name="Quetier F."/>
            <person name="Town C.D."/>
            <person name="Roe B.A."/>
        </authorList>
    </citation>
    <scope>NUCLEOTIDE SEQUENCE [LARGE SCALE GENOMIC DNA]</scope>
    <source>
        <strain evidence="1">A17</strain>
        <strain evidence="2 3">cv. Jemalong A17</strain>
    </source>
</reference>
<organism evidence="1 3">
    <name type="scientific">Medicago truncatula</name>
    <name type="common">Barrel medic</name>
    <name type="synonym">Medicago tribuloides</name>
    <dbReference type="NCBI Taxonomy" id="3880"/>
    <lineage>
        <taxon>Eukaryota</taxon>
        <taxon>Viridiplantae</taxon>
        <taxon>Streptophyta</taxon>
        <taxon>Embryophyta</taxon>
        <taxon>Tracheophyta</taxon>
        <taxon>Spermatophyta</taxon>
        <taxon>Magnoliopsida</taxon>
        <taxon>eudicotyledons</taxon>
        <taxon>Gunneridae</taxon>
        <taxon>Pentapetalae</taxon>
        <taxon>rosids</taxon>
        <taxon>fabids</taxon>
        <taxon>Fabales</taxon>
        <taxon>Fabaceae</taxon>
        <taxon>Papilionoideae</taxon>
        <taxon>50 kb inversion clade</taxon>
        <taxon>NPAAA clade</taxon>
        <taxon>Hologalegina</taxon>
        <taxon>IRL clade</taxon>
        <taxon>Trifolieae</taxon>
        <taxon>Medicago</taxon>
    </lineage>
</organism>
<dbReference type="eggNOG" id="KOG1870">
    <property type="taxonomic scope" value="Eukaryota"/>
</dbReference>
<accession>G7JYV1</accession>
<evidence type="ECO:0000313" key="3">
    <source>
        <dbReference type="Proteomes" id="UP000002051"/>
    </source>
</evidence>
<dbReference type="HOGENOM" id="CLU_2402995_0_0_1"/>
<sequence length="93" mass="10434">MDGEFGVSPFLNDGHELAAFIRVLREFIVTNMSILQSSNLFYHIWLVIPPSVRAPKITKFLKPYVPKMYFTNKHVSVQVILTPPATVASSPSS</sequence>
<dbReference type="EnsemblPlants" id="AES95248">
    <property type="protein sequence ID" value="AES95248"/>
    <property type="gene ID" value="MTR_5g023360"/>
</dbReference>
<gene>
    <name evidence="1" type="ordered locus">MTR_5g023360</name>
</gene>
<dbReference type="PaxDb" id="3880-AES95248"/>
<proteinExistence type="predicted"/>
<keyword evidence="3" id="KW-1185">Reference proteome</keyword>
<dbReference type="STRING" id="3880.G7JYV1"/>
<dbReference type="Proteomes" id="UP000002051">
    <property type="component" value="Chromosome 5"/>
</dbReference>
<reference evidence="1 3" key="2">
    <citation type="journal article" date="2014" name="BMC Genomics">
        <title>An improved genome release (version Mt4.0) for the model legume Medicago truncatula.</title>
        <authorList>
            <person name="Tang H."/>
            <person name="Krishnakumar V."/>
            <person name="Bidwell S."/>
            <person name="Rosen B."/>
            <person name="Chan A."/>
            <person name="Zhou S."/>
            <person name="Gentzbittel L."/>
            <person name="Childs K.L."/>
            <person name="Yandell M."/>
            <person name="Gundlach H."/>
            <person name="Mayer K.F."/>
            <person name="Schwartz D.C."/>
            <person name="Town C.D."/>
        </authorList>
    </citation>
    <scope>GENOME REANNOTATION</scope>
    <source>
        <strain evidence="2 3">cv. Jemalong A17</strain>
    </source>
</reference>
<evidence type="ECO:0000313" key="2">
    <source>
        <dbReference type="EnsemblPlants" id="AES95248"/>
    </source>
</evidence>
<evidence type="ECO:0000313" key="1">
    <source>
        <dbReference type="EMBL" id="AES95248.1"/>
    </source>
</evidence>
<protein>
    <submittedName>
        <fullName evidence="1 2">Uncharacterized protein</fullName>
    </submittedName>
</protein>